<dbReference type="STRING" id="688246.Premu_0993"/>
<keyword evidence="2" id="KW-1185">Reference proteome</keyword>
<dbReference type="RefSeq" id="WP_007573548.1">
    <property type="nucleotide sequence ID" value="NZ_BPTS01000001.1"/>
</dbReference>
<organism evidence="1 2">
    <name type="scientific">Hallella multisaccharivorax DSM 17128</name>
    <dbReference type="NCBI Taxonomy" id="688246"/>
    <lineage>
        <taxon>Bacteria</taxon>
        <taxon>Pseudomonadati</taxon>
        <taxon>Bacteroidota</taxon>
        <taxon>Bacteroidia</taxon>
        <taxon>Bacteroidales</taxon>
        <taxon>Prevotellaceae</taxon>
        <taxon>Hallella</taxon>
    </lineage>
</organism>
<reference evidence="2" key="1">
    <citation type="journal article" date="2011" name="Stand. Genomic Sci.">
        <title>Non-contiguous finished genome sequence of the opportunistic oral pathogen Prevotella multisaccharivorax type strain (PPPA20).</title>
        <authorList>
            <person name="Pati A."/>
            <person name="Gronow S."/>
            <person name="Lu M."/>
            <person name="Lapidus A."/>
            <person name="Nolan M."/>
            <person name="Lucas S."/>
            <person name="Hammon N."/>
            <person name="Deshpande S."/>
            <person name="Cheng J.F."/>
            <person name="Tapia R."/>
            <person name="Han C."/>
            <person name="Goodwin L."/>
            <person name="Pitluck S."/>
            <person name="Liolios K."/>
            <person name="Pagani I."/>
            <person name="Mavromatis K."/>
            <person name="Mikhailova N."/>
            <person name="Huntemann M."/>
            <person name="Chen A."/>
            <person name="Palaniappan K."/>
            <person name="Land M."/>
            <person name="Hauser L."/>
            <person name="Detter J.C."/>
            <person name="Brambilla E.M."/>
            <person name="Rohde M."/>
            <person name="Goker M."/>
            <person name="Woyke T."/>
            <person name="Bristow J."/>
            <person name="Eisen J.A."/>
            <person name="Markowitz V."/>
            <person name="Hugenholtz P."/>
            <person name="Kyrpides N.C."/>
            <person name="Klenk H.P."/>
            <person name="Ivanova N."/>
        </authorList>
    </citation>
    <scope>NUCLEOTIDE SEQUENCE [LARGE SCALE GENOMIC DNA]</scope>
    <source>
        <strain evidence="2">DSM 17128</strain>
    </source>
</reference>
<evidence type="ECO:0000313" key="1">
    <source>
        <dbReference type="EMBL" id="EGN56435.1"/>
    </source>
</evidence>
<accession>F8N7T0</accession>
<sequence length="201" mass="23844">MRKTIFIIIAIIVVLAGIDWVHACSKDRSGKDMFARLLTYADMYEYKDPDFDYVIRVPSFFVKQPDSLKTEKGSMRFEYNDQWINVVIESRVVYNRGHLLRNSCDSIIHTLKATKHKVGRNYVIFSGPQYEQGEVVDGYSYYTKVMENRKLWFVCTMIYPDDYKDVLTRMFKEINSWQIWERQRPELKQGESQTPGYNSLK</sequence>
<evidence type="ECO:0000313" key="2">
    <source>
        <dbReference type="Proteomes" id="UP000002772"/>
    </source>
</evidence>
<dbReference type="HOGENOM" id="CLU_121910_0_0_10"/>
<name>F8N7T0_9BACT</name>
<dbReference type="AlphaFoldDB" id="F8N7T0"/>
<proteinExistence type="predicted"/>
<dbReference type="Proteomes" id="UP000002772">
    <property type="component" value="Unassembled WGS sequence"/>
</dbReference>
<protein>
    <submittedName>
        <fullName evidence="1">Uncharacterized protein</fullName>
    </submittedName>
</protein>
<gene>
    <name evidence="1" type="ORF">Premu_0993</name>
</gene>
<dbReference type="OrthoDB" id="1070301at2"/>
<dbReference type="EMBL" id="GL945017">
    <property type="protein sequence ID" value="EGN56435.1"/>
    <property type="molecule type" value="Genomic_DNA"/>
</dbReference>